<feature type="domain" description="TonB-dependent receptor plug" evidence="16">
    <location>
        <begin position="200"/>
        <end position="299"/>
    </location>
</feature>
<keyword evidence="6 13" id="KW-0812">Transmembrane</keyword>
<gene>
    <name evidence="18" type="ORF">GS601_14725</name>
</gene>
<comment type="subcellular location">
    <subcellularLocation>
        <location evidence="1 13">Cell outer membrane</location>
        <topology evidence="1 13">Multi-pass membrane protein</topology>
    </subcellularLocation>
</comment>
<evidence type="ECO:0000256" key="14">
    <source>
        <dbReference type="RuleBase" id="RU003357"/>
    </source>
</evidence>
<feature type="domain" description="TonB-dependent receptor-like beta-barrel" evidence="15">
    <location>
        <begin position="375"/>
        <end position="813"/>
    </location>
</feature>
<dbReference type="InterPro" id="IPR037066">
    <property type="entry name" value="Plug_dom_sf"/>
</dbReference>
<keyword evidence="4 13" id="KW-1134">Transmembrane beta strand</keyword>
<proteinExistence type="inferred from homology"/>
<dbReference type="Pfam" id="PF00593">
    <property type="entry name" value="TonB_dep_Rec_b-barrel"/>
    <property type="match status" value="1"/>
</dbReference>
<evidence type="ECO:0000256" key="6">
    <source>
        <dbReference type="ARBA" id="ARBA00022692"/>
    </source>
</evidence>
<evidence type="ECO:0000256" key="13">
    <source>
        <dbReference type="PROSITE-ProRule" id="PRU01360"/>
    </source>
</evidence>
<evidence type="ECO:0000313" key="18">
    <source>
        <dbReference type="EMBL" id="NDJ18532.1"/>
    </source>
</evidence>
<evidence type="ECO:0000256" key="10">
    <source>
        <dbReference type="ARBA" id="ARBA00023077"/>
    </source>
</evidence>
<dbReference type="GO" id="GO:0038023">
    <property type="term" value="F:signaling receptor activity"/>
    <property type="evidence" value="ECO:0007669"/>
    <property type="project" value="InterPro"/>
</dbReference>
<organism evidence="18 19">
    <name type="scientific">Myxacorys almedinensis A</name>
    <dbReference type="NCBI Taxonomy" id="2690445"/>
    <lineage>
        <taxon>Bacteria</taxon>
        <taxon>Bacillati</taxon>
        <taxon>Cyanobacteriota</taxon>
        <taxon>Cyanophyceae</taxon>
        <taxon>Leptolyngbyales</taxon>
        <taxon>Leptolyngbyaceae</taxon>
        <taxon>Myxacorys</taxon>
        <taxon>Myxacorys almedinensis</taxon>
    </lineage>
</organism>
<evidence type="ECO:0000256" key="9">
    <source>
        <dbReference type="ARBA" id="ARBA00023065"/>
    </source>
</evidence>
<dbReference type="Pfam" id="PF07715">
    <property type="entry name" value="Plug"/>
    <property type="match status" value="1"/>
</dbReference>
<dbReference type="GO" id="GO:0015891">
    <property type="term" value="P:siderophore transport"/>
    <property type="evidence" value="ECO:0007669"/>
    <property type="project" value="InterPro"/>
</dbReference>
<evidence type="ECO:0000259" key="15">
    <source>
        <dbReference type="Pfam" id="PF00593"/>
    </source>
</evidence>
<dbReference type="SUPFAM" id="SSF56935">
    <property type="entry name" value="Porins"/>
    <property type="match status" value="1"/>
</dbReference>
<dbReference type="FunFam" id="2.40.170.20:FF:000005">
    <property type="entry name" value="TonB-dependent siderophore receptor"/>
    <property type="match status" value="1"/>
</dbReference>
<evidence type="ECO:0000256" key="5">
    <source>
        <dbReference type="ARBA" id="ARBA00022496"/>
    </source>
</evidence>
<keyword evidence="11 13" id="KW-0472">Membrane</keyword>
<dbReference type="PANTHER" id="PTHR32552:SF68">
    <property type="entry name" value="FERRICHROME OUTER MEMBRANE TRANSPORTER_PHAGE RECEPTOR"/>
    <property type="match status" value="1"/>
</dbReference>
<keyword evidence="10 14" id="KW-0798">TonB box</keyword>
<dbReference type="InterPro" id="IPR010105">
    <property type="entry name" value="TonB_sidphr_rcpt"/>
</dbReference>
<evidence type="ECO:0000256" key="2">
    <source>
        <dbReference type="ARBA" id="ARBA00009810"/>
    </source>
</evidence>
<dbReference type="PANTHER" id="PTHR32552">
    <property type="entry name" value="FERRICHROME IRON RECEPTOR-RELATED"/>
    <property type="match status" value="1"/>
</dbReference>
<reference evidence="18" key="1">
    <citation type="submission" date="2019-12" db="EMBL/GenBank/DDBJ databases">
        <title>High-Quality draft genome sequences of three cyanobacteria isolated from the limestone walls of the Old Cathedral of Coimbra.</title>
        <authorList>
            <person name="Tiago I."/>
            <person name="Soares F."/>
            <person name="Portugal A."/>
        </authorList>
    </citation>
    <scope>NUCLEOTIDE SEQUENCE</scope>
    <source>
        <strain evidence="18">A</strain>
    </source>
</reference>
<dbReference type="GO" id="GO:0009279">
    <property type="term" value="C:cell outer membrane"/>
    <property type="evidence" value="ECO:0007669"/>
    <property type="project" value="UniProtKB-SubCell"/>
</dbReference>
<name>A0A8J7Z1W1_9CYAN</name>
<accession>A0A8J7Z1W1</accession>
<evidence type="ECO:0000256" key="12">
    <source>
        <dbReference type="ARBA" id="ARBA00023237"/>
    </source>
</evidence>
<dbReference type="AlphaFoldDB" id="A0A8J7Z1W1"/>
<dbReference type="InterPro" id="IPR012910">
    <property type="entry name" value="Plug_dom"/>
</dbReference>
<feature type="domain" description="AMIN" evidence="17">
    <location>
        <begin position="66"/>
        <end position="161"/>
    </location>
</feature>
<comment type="similarity">
    <text evidence="2 13 14">Belongs to the TonB-dependent receptor family.</text>
</comment>
<dbReference type="RefSeq" id="WP_162424052.1">
    <property type="nucleotide sequence ID" value="NZ_WVIE01000016.1"/>
</dbReference>
<dbReference type="NCBIfam" id="TIGR01783">
    <property type="entry name" value="TonB-siderophor"/>
    <property type="match status" value="1"/>
</dbReference>
<evidence type="ECO:0000259" key="16">
    <source>
        <dbReference type="Pfam" id="PF07715"/>
    </source>
</evidence>
<keyword evidence="12 13" id="KW-0998">Cell outer membrane</keyword>
<dbReference type="InterPro" id="IPR039426">
    <property type="entry name" value="TonB-dep_rcpt-like"/>
</dbReference>
<evidence type="ECO:0000256" key="4">
    <source>
        <dbReference type="ARBA" id="ARBA00022452"/>
    </source>
</evidence>
<keyword evidence="3 13" id="KW-0813">Transport</keyword>
<dbReference type="Proteomes" id="UP000646053">
    <property type="component" value="Unassembled WGS sequence"/>
</dbReference>
<dbReference type="Gene3D" id="2.40.170.20">
    <property type="entry name" value="TonB-dependent receptor, beta-barrel domain"/>
    <property type="match status" value="1"/>
</dbReference>
<evidence type="ECO:0000259" key="17">
    <source>
        <dbReference type="Pfam" id="PF11741"/>
    </source>
</evidence>
<keyword evidence="7" id="KW-0732">Signal</keyword>
<dbReference type="CDD" id="cd01347">
    <property type="entry name" value="ligand_gated_channel"/>
    <property type="match status" value="1"/>
</dbReference>
<evidence type="ECO:0000256" key="7">
    <source>
        <dbReference type="ARBA" id="ARBA00022729"/>
    </source>
</evidence>
<evidence type="ECO:0000313" key="19">
    <source>
        <dbReference type="Proteomes" id="UP000646053"/>
    </source>
</evidence>
<evidence type="ECO:0000256" key="11">
    <source>
        <dbReference type="ARBA" id="ARBA00023136"/>
    </source>
</evidence>
<keyword evidence="18" id="KW-0675">Receptor</keyword>
<keyword evidence="9" id="KW-0406">Ion transport</keyword>
<dbReference type="EMBL" id="WVIE01000016">
    <property type="protein sequence ID" value="NDJ18532.1"/>
    <property type="molecule type" value="Genomic_DNA"/>
</dbReference>
<evidence type="ECO:0000256" key="1">
    <source>
        <dbReference type="ARBA" id="ARBA00004571"/>
    </source>
</evidence>
<keyword evidence="8" id="KW-0408">Iron</keyword>
<dbReference type="Gene3D" id="2.170.130.10">
    <property type="entry name" value="TonB-dependent receptor, plug domain"/>
    <property type="match status" value="1"/>
</dbReference>
<comment type="caution">
    <text evidence="18">The sequence shown here is derived from an EMBL/GenBank/DDBJ whole genome shotgun (WGS) entry which is preliminary data.</text>
</comment>
<dbReference type="InterPro" id="IPR021731">
    <property type="entry name" value="AMIN_dom"/>
</dbReference>
<sequence>MSVRCALGQKLSVQNLAWTIGILPILIASIAQAAEPVKVGDLPATARTVKEWTAQVEAATAQVTAIRLVPIENRLQVQIETADGRTLQVTTREEGNTLIAEIANAVLALPEGQSFRAEKPTIDITEVTATQVNAATVQIRIVGNEIAPVAEVVKGDRGLVLSVEPDEDAVAEEEITVTGEGARGYRVPNASTATRTDTPIRDIPASIQVVPRQVLEDRNVTRLNEALETVSGVTGSFDRGDITAGARVIRGFEQVGNFRNGFSQGNEFDGLDPIGTIERVEVLKGPASVLFGEIEPGGIVNTVTRQPLSEPYYRLEFQAGNRNFYQPIIDFSGPLTTDKKVLYRLIAGYEAQDGFKEFTGSEQISVAPSITVNFSEQTNLNLYYEFSRASLNTGYSFQDVIRPDGSFITPRNLFTSYLNTENATFQTQRISYTFNHRFSDNWQIRNSLAIELGDNKRSGTVFGGIQDDRFLTFSNGFSVNSSLKKDNYFGQIDLLGKFNTGSISHQVLVGFDVNDFEVVDDAFNFDVSGLPDLDIRNPNYDVADPPLLNFTNFTVASRSYGLYLQDQIAFSDNLKLLIGGRYNWVSNEIQRTGFENSSLNDSAFSPRLGLVYQPSKTVSLYASYSRSFRPSTYGFAADGSRNFEPTVGTQYEVGVKADFLGGRLSTTLAAYHLTKTNVITPDPDPVLAAQGFSIQTGKQRSQGIELDIAGEFLPGWKVIGSYTYTDAKVTEDNSTPVGNRLANVPENQVSLWTTYEIQQGDMKGLGFGLGLFYVGERQADLSNETTLRDYLRTDASLFYRRDGFRAALNVRNLFDIDYAENAFGRFDVNRGKPFTIVGSVSWEF</sequence>
<protein>
    <submittedName>
        <fullName evidence="18">TonB-dependent siderophore receptor</fullName>
    </submittedName>
</protein>
<dbReference type="InterPro" id="IPR036942">
    <property type="entry name" value="Beta-barrel_TonB_sf"/>
</dbReference>
<dbReference type="InterPro" id="IPR000531">
    <property type="entry name" value="Beta-barrel_TonB"/>
</dbReference>
<dbReference type="PROSITE" id="PS52016">
    <property type="entry name" value="TONB_DEPENDENT_REC_3"/>
    <property type="match status" value="1"/>
</dbReference>
<keyword evidence="5" id="KW-0410">Iron transport</keyword>
<evidence type="ECO:0000256" key="8">
    <source>
        <dbReference type="ARBA" id="ARBA00023004"/>
    </source>
</evidence>
<dbReference type="GO" id="GO:0015344">
    <property type="term" value="F:siderophore uptake transmembrane transporter activity"/>
    <property type="evidence" value="ECO:0007669"/>
    <property type="project" value="TreeGrafter"/>
</dbReference>
<dbReference type="FunFam" id="2.170.130.10:FF:000001">
    <property type="entry name" value="Catecholate siderophore TonB-dependent receptor"/>
    <property type="match status" value="1"/>
</dbReference>
<evidence type="ECO:0000256" key="3">
    <source>
        <dbReference type="ARBA" id="ARBA00022448"/>
    </source>
</evidence>
<dbReference type="Pfam" id="PF11741">
    <property type="entry name" value="AMIN"/>
    <property type="match status" value="1"/>
</dbReference>
<keyword evidence="19" id="KW-1185">Reference proteome</keyword>